<feature type="transmembrane region" description="Helical" evidence="8">
    <location>
        <begin position="171"/>
        <end position="190"/>
    </location>
</feature>
<keyword evidence="12" id="KW-1185">Reference proteome</keyword>
<keyword evidence="5 8" id="KW-1133">Transmembrane helix</keyword>
<feature type="transmembrane region" description="Helical" evidence="8">
    <location>
        <begin position="249"/>
        <end position="267"/>
    </location>
</feature>
<name>A0ABV6R1X1_9CAUL</name>
<feature type="transmembrane region" description="Helical" evidence="8">
    <location>
        <begin position="78"/>
        <end position="98"/>
    </location>
</feature>
<feature type="transmembrane region" description="Helical" evidence="8">
    <location>
        <begin position="227"/>
        <end position="243"/>
    </location>
</feature>
<dbReference type="InterPro" id="IPR050879">
    <property type="entry name" value="Acyltransferase_3"/>
</dbReference>
<feature type="transmembrane region" description="Helical" evidence="8">
    <location>
        <begin position="316"/>
        <end position="334"/>
    </location>
</feature>
<sequence>MYANASHEYRADIAGLRAVAVLPILLFHAGLGALGGGFVGVDVFFVISGFLITRIIVRDLGSDRFSIMEFYRRRVARIFPALALVLTATLIAGAALMLPREARDLGMSSVAAAAFVSNFHFMLTTDYFGGAAEYKPLLHTWSLAVEEQFYVFYPILVLAVWKWARRWLTAIIGALCLASFGLALVVGQIAPEAAFYMFPTRAWELGVGALVALGAAPSGLRDRVKHALAMVGLALIVIGVLTIRPDALFPAPSALLPVMGAALLIAYGQTGPTAALLSWRPMVWVGDISYSLYLWHWPIITLYRLQTGVELDGVETVALVVASIIAAALTRVALEEPARRRLAALPRLPVVFGGVAALAAVAGASWASSERPVRLRPAPAEVERLASVVDYRQTPDYARQFRRGVCFWGTGDGRRYDPGCLEAAPGRENWVVFGDSHAAQYWRALQEYWPQRHVIQATASGCRPLLETEGAALCTDLADHVFRDVLRPERTAGVVFAGQWREDEVPELVRTVREVRRRGLAVVVIGPTVEYDGDFPLILARATLMGEADVPSHRRLARRRDLDAAMRATFSEIDATYVSAWQAECPEDRCTLLDDKGLPLHFDYGHLTLDGARMMVRRFGSQLP</sequence>
<comment type="caution">
    <text evidence="11">The sequence shown here is derived from an EMBL/GenBank/DDBJ whole genome shotgun (WGS) entry which is preliminary data.</text>
</comment>
<dbReference type="Gene3D" id="3.40.50.1110">
    <property type="entry name" value="SGNH hydrolase"/>
    <property type="match status" value="1"/>
</dbReference>
<evidence type="ECO:0000256" key="6">
    <source>
        <dbReference type="ARBA" id="ARBA00023136"/>
    </source>
</evidence>
<dbReference type="RefSeq" id="WP_376835532.1">
    <property type="nucleotide sequence ID" value="NZ_JBHLSW010000004.1"/>
</dbReference>
<feature type="transmembrane region" description="Helical" evidence="8">
    <location>
        <begin position="202"/>
        <end position="220"/>
    </location>
</feature>
<dbReference type="PANTHER" id="PTHR23028:SF53">
    <property type="entry name" value="ACYL_TRANSF_3 DOMAIN-CONTAINING PROTEIN"/>
    <property type="match status" value="1"/>
</dbReference>
<dbReference type="GO" id="GO:0016746">
    <property type="term" value="F:acyltransferase activity"/>
    <property type="evidence" value="ECO:0007669"/>
    <property type="project" value="UniProtKB-KW"/>
</dbReference>
<evidence type="ECO:0000256" key="3">
    <source>
        <dbReference type="ARBA" id="ARBA00022679"/>
    </source>
</evidence>
<dbReference type="EMBL" id="JBHLSW010000004">
    <property type="protein sequence ID" value="MFC0633616.1"/>
    <property type="molecule type" value="Genomic_DNA"/>
</dbReference>
<keyword evidence="3 11" id="KW-0808">Transferase</keyword>
<evidence type="ECO:0000256" key="1">
    <source>
        <dbReference type="ARBA" id="ARBA00004651"/>
    </source>
</evidence>
<dbReference type="SUPFAM" id="SSF52266">
    <property type="entry name" value="SGNH hydrolase"/>
    <property type="match status" value="1"/>
</dbReference>
<evidence type="ECO:0000313" key="12">
    <source>
        <dbReference type="Proteomes" id="UP001589906"/>
    </source>
</evidence>
<dbReference type="InterPro" id="IPR036514">
    <property type="entry name" value="SGNH_hydro_sf"/>
</dbReference>
<evidence type="ECO:0000256" key="2">
    <source>
        <dbReference type="ARBA" id="ARBA00022475"/>
    </source>
</evidence>
<dbReference type="InterPro" id="IPR043968">
    <property type="entry name" value="SGNH"/>
</dbReference>
<feature type="domain" description="Acyltransferase 3" evidence="9">
    <location>
        <begin position="12"/>
        <end position="329"/>
    </location>
</feature>
<protein>
    <submittedName>
        <fullName evidence="11">Acyltransferase family protein</fullName>
        <ecNumber evidence="11">2.3.1.-</ecNumber>
    </submittedName>
</protein>
<evidence type="ECO:0000256" key="8">
    <source>
        <dbReference type="SAM" id="Phobius"/>
    </source>
</evidence>
<feature type="domain" description="SGNH" evidence="10">
    <location>
        <begin position="416"/>
        <end position="619"/>
    </location>
</feature>
<feature type="transmembrane region" description="Helical" evidence="8">
    <location>
        <begin position="37"/>
        <end position="57"/>
    </location>
</feature>
<accession>A0ABV6R1X1</accession>
<feature type="transmembrane region" description="Helical" evidence="8">
    <location>
        <begin position="346"/>
        <end position="367"/>
    </location>
</feature>
<evidence type="ECO:0000259" key="10">
    <source>
        <dbReference type="Pfam" id="PF19040"/>
    </source>
</evidence>
<comment type="subcellular location">
    <subcellularLocation>
        <location evidence="1">Cell membrane</location>
        <topology evidence="1">Multi-pass membrane protein</topology>
    </subcellularLocation>
</comment>
<gene>
    <name evidence="11" type="ORF">ACFFGE_06965</name>
</gene>
<keyword evidence="2" id="KW-1003">Cell membrane</keyword>
<proteinExistence type="predicted"/>
<evidence type="ECO:0000256" key="5">
    <source>
        <dbReference type="ARBA" id="ARBA00022989"/>
    </source>
</evidence>
<dbReference type="Proteomes" id="UP001589906">
    <property type="component" value="Unassembled WGS sequence"/>
</dbReference>
<dbReference type="Pfam" id="PF01757">
    <property type="entry name" value="Acyl_transf_3"/>
    <property type="match status" value="1"/>
</dbReference>
<feature type="transmembrane region" description="Helical" evidence="8">
    <location>
        <begin position="148"/>
        <end position="164"/>
    </location>
</feature>
<evidence type="ECO:0000259" key="9">
    <source>
        <dbReference type="Pfam" id="PF01757"/>
    </source>
</evidence>
<dbReference type="PANTHER" id="PTHR23028">
    <property type="entry name" value="ACETYLTRANSFERASE"/>
    <property type="match status" value="1"/>
</dbReference>
<dbReference type="InterPro" id="IPR002656">
    <property type="entry name" value="Acyl_transf_3_dom"/>
</dbReference>
<dbReference type="EC" id="2.3.1.-" evidence="11"/>
<feature type="transmembrane region" description="Helical" evidence="8">
    <location>
        <begin position="279"/>
        <end position="296"/>
    </location>
</feature>
<keyword evidence="6 8" id="KW-0472">Membrane</keyword>
<evidence type="ECO:0000313" key="11">
    <source>
        <dbReference type="EMBL" id="MFC0633616.1"/>
    </source>
</evidence>
<organism evidence="11 12">
    <name type="scientific">Brevundimonas balnearis</name>
    <dbReference type="NCBI Taxonomy" id="1572858"/>
    <lineage>
        <taxon>Bacteria</taxon>
        <taxon>Pseudomonadati</taxon>
        <taxon>Pseudomonadota</taxon>
        <taxon>Alphaproteobacteria</taxon>
        <taxon>Caulobacterales</taxon>
        <taxon>Caulobacteraceae</taxon>
        <taxon>Brevundimonas</taxon>
    </lineage>
</organism>
<reference evidence="11 12" key="1">
    <citation type="submission" date="2024-09" db="EMBL/GenBank/DDBJ databases">
        <authorList>
            <person name="Sun Q."/>
            <person name="Mori K."/>
        </authorList>
    </citation>
    <scope>NUCLEOTIDE SEQUENCE [LARGE SCALE GENOMIC DNA]</scope>
    <source>
        <strain evidence="11 12">NCAIM B.02621</strain>
    </source>
</reference>
<evidence type="ECO:0000256" key="4">
    <source>
        <dbReference type="ARBA" id="ARBA00022692"/>
    </source>
</evidence>
<feature type="transmembrane region" description="Helical" evidence="8">
    <location>
        <begin position="12"/>
        <end position="31"/>
    </location>
</feature>
<evidence type="ECO:0000256" key="7">
    <source>
        <dbReference type="ARBA" id="ARBA00023315"/>
    </source>
</evidence>
<keyword evidence="4 8" id="KW-0812">Transmembrane</keyword>
<dbReference type="Pfam" id="PF19040">
    <property type="entry name" value="SGNH"/>
    <property type="match status" value="1"/>
</dbReference>
<keyword evidence="7 11" id="KW-0012">Acyltransferase</keyword>